<dbReference type="EMBL" id="CAJNNV010021806">
    <property type="protein sequence ID" value="CAE8607503.1"/>
    <property type="molecule type" value="Genomic_DNA"/>
</dbReference>
<reference evidence="2" key="1">
    <citation type="submission" date="2021-02" db="EMBL/GenBank/DDBJ databases">
        <authorList>
            <person name="Dougan E. K."/>
            <person name="Rhodes N."/>
            <person name="Thang M."/>
            <person name="Chan C."/>
        </authorList>
    </citation>
    <scope>NUCLEOTIDE SEQUENCE</scope>
</reference>
<dbReference type="OrthoDB" id="444756at2759"/>
<evidence type="ECO:0000313" key="2">
    <source>
        <dbReference type="EMBL" id="CAE8607503.1"/>
    </source>
</evidence>
<feature type="non-terminal residue" evidence="2">
    <location>
        <position position="546"/>
    </location>
</feature>
<gene>
    <name evidence="2" type="ORF">PGLA1383_LOCUS25434</name>
</gene>
<dbReference type="Proteomes" id="UP000654075">
    <property type="component" value="Unassembled WGS sequence"/>
</dbReference>
<comment type="caution">
    <text evidence="2">The sequence shown here is derived from an EMBL/GenBank/DDBJ whole genome shotgun (WGS) entry which is preliminary data.</text>
</comment>
<dbReference type="Pfam" id="PF08795">
    <property type="entry name" value="DUF1796"/>
    <property type="match status" value="1"/>
</dbReference>
<keyword evidence="3" id="KW-1185">Reference proteome</keyword>
<protein>
    <recommendedName>
        <fullName evidence="4">UBA domain-containing protein</fullName>
    </recommendedName>
</protein>
<sequence length="546" mass="59377">MDANEAASDHADAVDQPFAYVVSLGSRCVVARFLRDQGLRNFAGPFDWVYSSAAMIRHCLKEDLKTFLDPDCIVPAGKAVGHSFYGKMLGRRVVFPHHKPDEEEDRNHFLRSAKRLRQVLASPERKLFVLAHLVKSRKDLERLKAEEGPQKGSPPESSGVLELERLFQDLKQLSVENFELLAVHIVESSAQRGSAQMPSLGPPRLLRDSGPGRERLLVHEMHCRGDCTGIYFKVEEDESALRSIIVGTGNARRRFNLLPDPLPPHRGCPDGRRKKKMGDVPPAGSDRASAGGGGSSGSRTSFKAKFKSLVANAEAEPQIANAASGNQAAEVLSKVRRRIVSKRPMEPSDGGNDLETSMRPKRQQLAHEVEAPVFVEDSLDPLDSSEAVGEDASDDDRVLRQIAELGQDGEVDIELELEQLAADSEEALQLAVASARAEAVSAASSLSPFDGALRMALEASVVDFEADARRRREADLGQRALDALGVRNGSNGFVAPVVPGTSPPAAAADDLTLQRRGQLMQLGFSSQKSEEAARRCSTVEACVEWI</sequence>
<organism evidence="2 3">
    <name type="scientific">Polarella glacialis</name>
    <name type="common">Dinoflagellate</name>
    <dbReference type="NCBI Taxonomy" id="89957"/>
    <lineage>
        <taxon>Eukaryota</taxon>
        <taxon>Sar</taxon>
        <taxon>Alveolata</taxon>
        <taxon>Dinophyceae</taxon>
        <taxon>Suessiales</taxon>
        <taxon>Suessiaceae</taxon>
        <taxon>Polarella</taxon>
    </lineage>
</organism>
<evidence type="ECO:0008006" key="4">
    <source>
        <dbReference type="Google" id="ProtNLM"/>
    </source>
</evidence>
<feature type="region of interest" description="Disordered" evidence="1">
    <location>
        <begin position="256"/>
        <end position="299"/>
    </location>
</feature>
<evidence type="ECO:0000313" key="3">
    <source>
        <dbReference type="Proteomes" id="UP000654075"/>
    </source>
</evidence>
<evidence type="ECO:0000256" key="1">
    <source>
        <dbReference type="SAM" id="MobiDB-lite"/>
    </source>
</evidence>
<accession>A0A813F017</accession>
<dbReference type="AlphaFoldDB" id="A0A813F017"/>
<name>A0A813F017_POLGL</name>
<dbReference type="InterPro" id="IPR014903">
    <property type="entry name" value="DUF1796"/>
</dbReference>
<proteinExistence type="predicted"/>